<evidence type="ECO:0000256" key="8">
    <source>
        <dbReference type="ARBA" id="ARBA00023163"/>
    </source>
</evidence>
<evidence type="ECO:0000256" key="9">
    <source>
        <dbReference type="ARBA" id="ARBA00023242"/>
    </source>
</evidence>
<dbReference type="EMBL" id="GDAI01002791">
    <property type="protein sequence ID" value="JAI14812.1"/>
    <property type="molecule type" value="mRNA"/>
</dbReference>
<feature type="domain" description="C2H2-type" evidence="11">
    <location>
        <begin position="221"/>
        <end position="248"/>
    </location>
</feature>
<proteinExistence type="evidence at transcript level"/>
<evidence type="ECO:0000256" key="3">
    <source>
        <dbReference type="ARBA" id="ARBA00022737"/>
    </source>
</evidence>
<evidence type="ECO:0000256" key="5">
    <source>
        <dbReference type="ARBA" id="ARBA00022833"/>
    </source>
</evidence>
<dbReference type="GO" id="GO:0005634">
    <property type="term" value="C:nucleus"/>
    <property type="evidence" value="ECO:0007669"/>
    <property type="project" value="UniProtKB-SubCell"/>
</dbReference>
<evidence type="ECO:0000259" key="11">
    <source>
        <dbReference type="PROSITE" id="PS50157"/>
    </source>
</evidence>
<keyword evidence="6" id="KW-0805">Transcription regulation</keyword>
<dbReference type="PANTHER" id="PTHR16515:SF49">
    <property type="entry name" value="GASTRULA ZINC FINGER PROTEIN XLCGF49.1-LIKE-RELATED"/>
    <property type="match status" value="1"/>
</dbReference>
<keyword evidence="3" id="KW-0677">Repeat</keyword>
<protein>
    <submittedName>
        <fullName evidence="12">Putative endothelial zinc finger protein induced by tumor necrosis factor alpha</fullName>
    </submittedName>
</protein>
<feature type="domain" description="C2H2-type" evidence="11">
    <location>
        <begin position="305"/>
        <end position="332"/>
    </location>
</feature>
<evidence type="ECO:0000256" key="7">
    <source>
        <dbReference type="ARBA" id="ARBA00023125"/>
    </source>
</evidence>
<dbReference type="PROSITE" id="PS50157">
    <property type="entry name" value="ZINC_FINGER_C2H2_2"/>
    <property type="match status" value="6"/>
</dbReference>
<evidence type="ECO:0000256" key="2">
    <source>
        <dbReference type="ARBA" id="ARBA00022723"/>
    </source>
</evidence>
<organism evidence="12">
    <name type="scientific">Tabanus bromius</name>
    <name type="common">Band-eyed brown horse fly</name>
    <dbReference type="NCBI Taxonomy" id="304241"/>
    <lineage>
        <taxon>Eukaryota</taxon>
        <taxon>Metazoa</taxon>
        <taxon>Ecdysozoa</taxon>
        <taxon>Arthropoda</taxon>
        <taxon>Hexapoda</taxon>
        <taxon>Insecta</taxon>
        <taxon>Pterygota</taxon>
        <taxon>Neoptera</taxon>
        <taxon>Endopterygota</taxon>
        <taxon>Diptera</taxon>
        <taxon>Brachycera</taxon>
        <taxon>Tabanomorpha</taxon>
        <taxon>Tabanoidea</taxon>
        <taxon>Tabanidae</taxon>
        <taxon>Tabanus</taxon>
    </lineage>
</organism>
<keyword evidence="8" id="KW-0804">Transcription</keyword>
<sequence length="377" mass="43615">KNIFTAETNYTKALICDVLSGFLGREIDKNTEDFLACLKCVGKLNEYDQALYITEKVPQEIYQLMQETEEKRKSQTTEFDEVYTIVVEGEEVVPKEEDDSASYHVEAVLIKEENSIEDIEEIEKDECETGAFEIIEEDYISKEDDLEENGQFYLVEMPCKEEQSYSCRICQTKFTSLQKLRAHRKEHTSDERFVCDLCGMSYKTKNALNIHVGLHNGISPYVCEICNKKFTQKGALTRHRPMHTGERPYQCDKCGKQFIHYSSFHMHKMAHDGVRDKKCEICGMLLRSTSHLKRHMLVHSGLKPHACPKCGQRFAQRYNMMSHFRSHQGVHRKRKHVCIICNKGFAKDVNLLEHLSNSACGNLTVRTESEIEIKVES</sequence>
<dbReference type="FunFam" id="3.30.160.60:FF:000100">
    <property type="entry name" value="Zinc finger 45-like"/>
    <property type="match status" value="1"/>
</dbReference>
<dbReference type="InterPro" id="IPR050331">
    <property type="entry name" value="Zinc_finger"/>
</dbReference>
<dbReference type="Pfam" id="PF00096">
    <property type="entry name" value="zf-C2H2"/>
    <property type="match status" value="4"/>
</dbReference>
<evidence type="ECO:0000256" key="10">
    <source>
        <dbReference type="PROSITE-ProRule" id="PRU00042"/>
    </source>
</evidence>
<dbReference type="InterPro" id="IPR036236">
    <property type="entry name" value="Znf_C2H2_sf"/>
</dbReference>
<dbReference type="FunFam" id="3.30.160.60:FF:000176">
    <property type="entry name" value="zinc finger protein 70"/>
    <property type="match status" value="1"/>
</dbReference>
<evidence type="ECO:0000256" key="1">
    <source>
        <dbReference type="ARBA" id="ARBA00004123"/>
    </source>
</evidence>
<accession>A0A0K8TKE6</accession>
<dbReference type="AlphaFoldDB" id="A0A0K8TKE6"/>
<dbReference type="GO" id="GO:0010468">
    <property type="term" value="P:regulation of gene expression"/>
    <property type="evidence" value="ECO:0007669"/>
    <property type="project" value="UniProtKB-ARBA"/>
</dbReference>
<dbReference type="SMART" id="SM00355">
    <property type="entry name" value="ZnF_C2H2"/>
    <property type="match status" value="7"/>
</dbReference>
<keyword evidence="9" id="KW-0539">Nucleus</keyword>
<dbReference type="Pfam" id="PF13912">
    <property type="entry name" value="zf-C2H2_6"/>
    <property type="match status" value="1"/>
</dbReference>
<keyword evidence="4 10" id="KW-0863">Zinc-finger</keyword>
<keyword evidence="2" id="KW-0479">Metal-binding</keyword>
<feature type="domain" description="C2H2-type" evidence="11">
    <location>
        <begin position="249"/>
        <end position="276"/>
    </location>
</feature>
<keyword evidence="5" id="KW-0862">Zinc</keyword>
<evidence type="ECO:0000256" key="6">
    <source>
        <dbReference type="ARBA" id="ARBA00023015"/>
    </source>
</evidence>
<feature type="domain" description="C2H2-type" evidence="11">
    <location>
        <begin position="193"/>
        <end position="220"/>
    </location>
</feature>
<dbReference type="GO" id="GO:0008270">
    <property type="term" value="F:zinc ion binding"/>
    <property type="evidence" value="ECO:0007669"/>
    <property type="project" value="UniProtKB-KW"/>
</dbReference>
<dbReference type="InterPro" id="IPR013087">
    <property type="entry name" value="Znf_C2H2_type"/>
</dbReference>
<comment type="subcellular location">
    <subcellularLocation>
        <location evidence="1">Nucleus</location>
    </subcellularLocation>
</comment>
<evidence type="ECO:0000313" key="12">
    <source>
        <dbReference type="EMBL" id="JAI14812.1"/>
    </source>
</evidence>
<evidence type="ECO:0000256" key="4">
    <source>
        <dbReference type="ARBA" id="ARBA00022771"/>
    </source>
</evidence>
<dbReference type="FunFam" id="3.30.160.60:FF:000744">
    <property type="entry name" value="zinc finger E-box-binding homeobox 1"/>
    <property type="match status" value="1"/>
</dbReference>
<name>A0A0K8TKE6_TABBR</name>
<feature type="domain" description="C2H2-type" evidence="11">
    <location>
        <begin position="165"/>
        <end position="192"/>
    </location>
</feature>
<dbReference type="PROSITE" id="PS00028">
    <property type="entry name" value="ZINC_FINGER_C2H2_1"/>
    <property type="match status" value="6"/>
</dbReference>
<dbReference type="Gene3D" id="3.30.160.60">
    <property type="entry name" value="Classic Zinc Finger"/>
    <property type="match status" value="5"/>
</dbReference>
<dbReference type="PANTHER" id="PTHR16515">
    <property type="entry name" value="PR DOMAIN ZINC FINGER PROTEIN"/>
    <property type="match status" value="1"/>
</dbReference>
<keyword evidence="7" id="KW-0238">DNA-binding</keyword>
<feature type="non-terminal residue" evidence="12">
    <location>
        <position position="1"/>
    </location>
</feature>
<reference evidence="12" key="1">
    <citation type="journal article" date="2015" name="Insect Biochem. Mol. Biol.">
        <title>An insight into the sialome of the horse fly, Tabanus bromius.</title>
        <authorList>
            <person name="Ribeiro J.M."/>
            <person name="Kazimirova M."/>
            <person name="Takac P."/>
            <person name="Andersen J.F."/>
            <person name="Francischetti I.M."/>
        </authorList>
    </citation>
    <scope>NUCLEOTIDE SEQUENCE</scope>
</reference>
<feature type="domain" description="C2H2-type" evidence="11">
    <location>
        <begin position="277"/>
        <end position="304"/>
    </location>
</feature>
<dbReference type="SUPFAM" id="SSF57667">
    <property type="entry name" value="beta-beta-alpha zinc fingers"/>
    <property type="match status" value="4"/>
</dbReference>